<feature type="transmembrane region" description="Helical" evidence="5">
    <location>
        <begin position="196"/>
        <end position="217"/>
    </location>
</feature>
<feature type="transmembrane region" description="Helical" evidence="5">
    <location>
        <begin position="229"/>
        <end position="249"/>
    </location>
</feature>
<dbReference type="STRING" id="1798709.A2538_00270"/>
<name>A0A1F6PEV7_9BACT</name>
<keyword evidence="3 5" id="KW-1133">Transmembrane helix</keyword>
<dbReference type="AlphaFoldDB" id="A0A1F6PEV7"/>
<evidence type="ECO:0008006" key="8">
    <source>
        <dbReference type="Google" id="ProtNLM"/>
    </source>
</evidence>
<evidence type="ECO:0000256" key="5">
    <source>
        <dbReference type="SAM" id="Phobius"/>
    </source>
</evidence>
<evidence type="ECO:0000313" key="7">
    <source>
        <dbReference type="Proteomes" id="UP000178254"/>
    </source>
</evidence>
<evidence type="ECO:0000256" key="1">
    <source>
        <dbReference type="ARBA" id="ARBA00004141"/>
    </source>
</evidence>
<protein>
    <recommendedName>
        <fullName evidence="8">ZIP family metal transporter</fullName>
    </recommendedName>
</protein>
<dbReference type="Pfam" id="PF02535">
    <property type="entry name" value="Zip"/>
    <property type="match status" value="2"/>
</dbReference>
<feature type="transmembrane region" description="Helical" evidence="5">
    <location>
        <begin position="6"/>
        <end position="25"/>
    </location>
</feature>
<dbReference type="GO" id="GO:0005385">
    <property type="term" value="F:zinc ion transmembrane transporter activity"/>
    <property type="evidence" value="ECO:0007669"/>
    <property type="project" value="TreeGrafter"/>
</dbReference>
<comment type="subcellular location">
    <subcellularLocation>
        <location evidence="1">Membrane</location>
        <topology evidence="1">Multi-pass membrane protein</topology>
    </subcellularLocation>
</comment>
<reference evidence="6 7" key="1">
    <citation type="journal article" date="2016" name="Nat. Commun.">
        <title>Thousands of microbial genomes shed light on interconnected biogeochemical processes in an aquifer system.</title>
        <authorList>
            <person name="Anantharaman K."/>
            <person name="Brown C.T."/>
            <person name="Hug L.A."/>
            <person name="Sharon I."/>
            <person name="Castelle C.J."/>
            <person name="Probst A.J."/>
            <person name="Thomas B.C."/>
            <person name="Singh A."/>
            <person name="Wilkins M.J."/>
            <person name="Karaoz U."/>
            <person name="Brodie E.L."/>
            <person name="Williams K.H."/>
            <person name="Hubbard S.S."/>
            <person name="Banfield J.F."/>
        </authorList>
    </citation>
    <scope>NUCLEOTIDE SEQUENCE [LARGE SCALE GENOMIC DNA]</scope>
</reference>
<accession>A0A1F6PEV7</accession>
<dbReference type="EMBL" id="MFRE01000007">
    <property type="protein sequence ID" value="OGH94580.1"/>
    <property type="molecule type" value="Genomic_DNA"/>
</dbReference>
<evidence type="ECO:0000256" key="2">
    <source>
        <dbReference type="ARBA" id="ARBA00022692"/>
    </source>
</evidence>
<evidence type="ECO:0000313" key="6">
    <source>
        <dbReference type="EMBL" id="OGH94580.1"/>
    </source>
</evidence>
<dbReference type="GO" id="GO:0016020">
    <property type="term" value="C:membrane"/>
    <property type="evidence" value="ECO:0007669"/>
    <property type="project" value="UniProtKB-SubCell"/>
</dbReference>
<gene>
    <name evidence="6" type="ORF">A2538_00270</name>
</gene>
<evidence type="ECO:0000256" key="3">
    <source>
        <dbReference type="ARBA" id="ARBA00022989"/>
    </source>
</evidence>
<feature type="transmembrane region" description="Helical" evidence="5">
    <location>
        <begin position="169"/>
        <end position="190"/>
    </location>
</feature>
<evidence type="ECO:0000256" key="4">
    <source>
        <dbReference type="ARBA" id="ARBA00023136"/>
    </source>
</evidence>
<keyword evidence="2 5" id="KW-0812">Transmembrane</keyword>
<keyword evidence="4 5" id="KW-0472">Membrane</keyword>
<dbReference type="Proteomes" id="UP000178254">
    <property type="component" value="Unassembled WGS sequence"/>
</dbReference>
<sequence length="250" mass="27204">MTQIIIYTLVSVLLVSAMSLIGIIFLSIKTDRLKQILIYMVSFSAGALFGDAFLHLLPEATAETCGGQHIAPFLTLAGILTSFIMEKLIHWRHCHLPQTEGHIHPFAKMNLFGDAIHNFIDGLIIAASYFVSIPVGIATTIAVVFHEIPQEVGDFGVLLHGGYTKPKALLMNFMTALAALLGAIVVLIIGAHAEYLTYYLVPFAAGSFIYIAGSDLIPELHKETAPKRSLLQLIWFVFGIALMASLLLVG</sequence>
<comment type="caution">
    <text evidence="6">The sequence shown here is derived from an EMBL/GenBank/DDBJ whole genome shotgun (WGS) entry which is preliminary data.</text>
</comment>
<organism evidence="6 7">
    <name type="scientific">Candidatus Magasanikbacteria bacterium RIFOXYD2_FULL_41_14</name>
    <dbReference type="NCBI Taxonomy" id="1798709"/>
    <lineage>
        <taxon>Bacteria</taxon>
        <taxon>Candidatus Magasanikiibacteriota</taxon>
    </lineage>
</organism>
<dbReference type="PANTHER" id="PTHR16950:SF16">
    <property type="entry name" value="ZINC TRANSPORTER ZIP13"/>
    <property type="match status" value="1"/>
</dbReference>
<dbReference type="InterPro" id="IPR003689">
    <property type="entry name" value="ZIP"/>
</dbReference>
<proteinExistence type="predicted"/>
<feature type="transmembrane region" description="Helical" evidence="5">
    <location>
        <begin position="37"/>
        <end position="57"/>
    </location>
</feature>
<feature type="transmembrane region" description="Helical" evidence="5">
    <location>
        <begin position="69"/>
        <end position="89"/>
    </location>
</feature>
<dbReference type="PANTHER" id="PTHR16950">
    <property type="entry name" value="ZINC TRANSPORTER SLC39A7 HISTIDINE-RICH MEMBRANE PROTEIN KE4"/>
    <property type="match status" value="1"/>
</dbReference>
<dbReference type="GO" id="GO:0006882">
    <property type="term" value="P:intracellular zinc ion homeostasis"/>
    <property type="evidence" value="ECO:0007669"/>
    <property type="project" value="TreeGrafter"/>
</dbReference>